<proteinExistence type="predicted"/>
<dbReference type="Pfam" id="PF23232">
    <property type="entry name" value="AAA_lid_13"/>
    <property type="match status" value="1"/>
</dbReference>
<feature type="domain" description="AAA+ ATPase lid" evidence="1">
    <location>
        <begin position="42"/>
        <end position="111"/>
    </location>
</feature>
<dbReference type="InterPro" id="IPR027417">
    <property type="entry name" value="P-loop_NTPase"/>
</dbReference>
<dbReference type="Gene3D" id="3.40.50.300">
    <property type="entry name" value="P-loop containing nucleotide triphosphate hydrolases"/>
    <property type="match status" value="1"/>
</dbReference>
<gene>
    <name evidence="2" type="ORF">N0V83_002452</name>
</gene>
<organism evidence="2 3">
    <name type="scientific">Neocucurbitaria cava</name>
    <dbReference type="NCBI Taxonomy" id="798079"/>
    <lineage>
        <taxon>Eukaryota</taxon>
        <taxon>Fungi</taxon>
        <taxon>Dikarya</taxon>
        <taxon>Ascomycota</taxon>
        <taxon>Pezizomycotina</taxon>
        <taxon>Dothideomycetes</taxon>
        <taxon>Pleosporomycetidae</taxon>
        <taxon>Pleosporales</taxon>
        <taxon>Pleosporineae</taxon>
        <taxon>Cucurbitariaceae</taxon>
        <taxon>Neocucurbitaria</taxon>
    </lineage>
</organism>
<evidence type="ECO:0000259" key="1">
    <source>
        <dbReference type="Pfam" id="PF23232"/>
    </source>
</evidence>
<dbReference type="PANTHER" id="PTHR46411">
    <property type="entry name" value="FAMILY ATPASE, PUTATIVE-RELATED"/>
    <property type="match status" value="1"/>
</dbReference>
<name>A0A9W9CPY6_9PLEO</name>
<dbReference type="PANTHER" id="PTHR46411:SF2">
    <property type="entry name" value="AAA+ ATPASE DOMAIN-CONTAINING PROTEIN"/>
    <property type="match status" value="1"/>
</dbReference>
<accession>A0A9W9CPY6</accession>
<sequence length="128" mass="14627">MRGYVEMLTCYPGVIFLTTNRLTAFDPAFESRIQCKLFYDPLTPTQRTKIWKTLLPRRSSPNNETLEWDEDILRSLGASHNINGREIKNMIVAALALAEAEGESLEEKHLNEVRTINETWAAKAKANM</sequence>
<dbReference type="Proteomes" id="UP001140560">
    <property type="component" value="Unassembled WGS sequence"/>
</dbReference>
<dbReference type="EMBL" id="JAPEUY010000003">
    <property type="protein sequence ID" value="KAJ4375366.1"/>
    <property type="molecule type" value="Genomic_DNA"/>
</dbReference>
<evidence type="ECO:0000313" key="3">
    <source>
        <dbReference type="Proteomes" id="UP001140560"/>
    </source>
</evidence>
<comment type="caution">
    <text evidence="2">The sequence shown here is derived from an EMBL/GenBank/DDBJ whole genome shotgun (WGS) entry which is preliminary data.</text>
</comment>
<dbReference type="OrthoDB" id="10042665at2759"/>
<keyword evidence="3" id="KW-1185">Reference proteome</keyword>
<protein>
    <recommendedName>
        <fullName evidence="1">AAA+ ATPase lid domain-containing protein</fullName>
    </recommendedName>
</protein>
<dbReference type="SUPFAM" id="SSF52540">
    <property type="entry name" value="P-loop containing nucleoside triphosphate hydrolases"/>
    <property type="match status" value="1"/>
</dbReference>
<evidence type="ECO:0000313" key="2">
    <source>
        <dbReference type="EMBL" id="KAJ4375366.1"/>
    </source>
</evidence>
<dbReference type="InterPro" id="IPR056599">
    <property type="entry name" value="AAA_lid_fung"/>
</dbReference>
<dbReference type="AlphaFoldDB" id="A0A9W9CPY6"/>
<dbReference type="Gene3D" id="1.10.8.60">
    <property type="match status" value="1"/>
</dbReference>
<reference evidence="2" key="1">
    <citation type="submission" date="2022-10" db="EMBL/GenBank/DDBJ databases">
        <title>Tapping the CABI collections for fungal endophytes: first genome assemblies for Collariella, Neodidymelliopsis, Ascochyta clinopodiicola, Didymella pomorum, Didymosphaeria variabile, Neocosmospora piperis and Neocucurbitaria cava.</title>
        <authorList>
            <person name="Hill R."/>
        </authorList>
    </citation>
    <scope>NUCLEOTIDE SEQUENCE</scope>
    <source>
        <strain evidence="2">IMI 356814</strain>
    </source>
</reference>